<comment type="caution">
    <text evidence="6">The sequence shown here is derived from an EMBL/GenBank/DDBJ whole genome shotgun (WGS) entry which is preliminary data.</text>
</comment>
<dbReference type="InterPro" id="IPR050090">
    <property type="entry name" value="Tyrosine_recombinase_XerCD"/>
</dbReference>
<dbReference type="CDD" id="cd01189">
    <property type="entry name" value="INT_ICEBs1_C_like"/>
    <property type="match status" value="1"/>
</dbReference>
<dbReference type="InterPro" id="IPR010998">
    <property type="entry name" value="Integrase_recombinase_N"/>
</dbReference>
<dbReference type="Gene3D" id="1.10.443.10">
    <property type="entry name" value="Intergrase catalytic core"/>
    <property type="match status" value="1"/>
</dbReference>
<protein>
    <submittedName>
        <fullName evidence="6">Site-specific integrase</fullName>
    </submittedName>
</protein>
<dbReference type="SUPFAM" id="SSF56349">
    <property type="entry name" value="DNA breaking-rejoining enzymes"/>
    <property type="match status" value="1"/>
</dbReference>
<dbReference type="InterPro" id="IPR004107">
    <property type="entry name" value="Integrase_SAM-like_N"/>
</dbReference>
<accession>A0AAW8T234</accession>
<keyword evidence="2" id="KW-0229">DNA integration</keyword>
<comment type="similarity">
    <text evidence="1">Belongs to the 'phage' integrase family.</text>
</comment>
<dbReference type="InterPro" id="IPR013762">
    <property type="entry name" value="Integrase-like_cat_sf"/>
</dbReference>
<dbReference type="GO" id="GO:0006310">
    <property type="term" value="P:DNA recombination"/>
    <property type="evidence" value="ECO:0007669"/>
    <property type="project" value="UniProtKB-KW"/>
</dbReference>
<evidence type="ECO:0000313" key="7">
    <source>
        <dbReference type="Proteomes" id="UP001249240"/>
    </source>
</evidence>
<dbReference type="Pfam" id="PF14657">
    <property type="entry name" value="Arm-DNA-bind_4"/>
    <property type="match status" value="1"/>
</dbReference>
<dbReference type="InterPro" id="IPR028259">
    <property type="entry name" value="AP2-like_int_N"/>
</dbReference>
<dbReference type="Gene3D" id="1.10.150.130">
    <property type="match status" value="1"/>
</dbReference>
<dbReference type="InterPro" id="IPR011010">
    <property type="entry name" value="DNA_brk_join_enz"/>
</dbReference>
<evidence type="ECO:0000256" key="1">
    <source>
        <dbReference type="ARBA" id="ARBA00008857"/>
    </source>
</evidence>
<dbReference type="Pfam" id="PF14659">
    <property type="entry name" value="Phage_int_SAM_3"/>
    <property type="match status" value="1"/>
</dbReference>
<dbReference type="Proteomes" id="UP001249240">
    <property type="component" value="Unassembled WGS sequence"/>
</dbReference>
<dbReference type="PROSITE" id="PS51898">
    <property type="entry name" value="TYR_RECOMBINASE"/>
    <property type="match status" value="1"/>
</dbReference>
<feature type="domain" description="Tyr recombinase" evidence="5">
    <location>
        <begin position="165"/>
        <end position="369"/>
    </location>
</feature>
<dbReference type="PANTHER" id="PTHR30349">
    <property type="entry name" value="PHAGE INTEGRASE-RELATED"/>
    <property type="match status" value="1"/>
</dbReference>
<dbReference type="Pfam" id="PF00589">
    <property type="entry name" value="Phage_integrase"/>
    <property type="match status" value="1"/>
</dbReference>
<dbReference type="AlphaFoldDB" id="A0AAW8T234"/>
<keyword evidence="4" id="KW-0233">DNA recombination</keyword>
<reference evidence="6" key="1">
    <citation type="submission" date="2023-03" db="EMBL/GenBank/DDBJ databases">
        <authorList>
            <person name="Shen W."/>
            <person name="Cai J."/>
        </authorList>
    </citation>
    <scope>NUCLEOTIDE SEQUENCE</scope>
    <source>
        <strain evidence="6">B646-2</strain>
    </source>
</reference>
<dbReference type="InterPro" id="IPR002104">
    <property type="entry name" value="Integrase_catalytic"/>
</dbReference>
<dbReference type="RefSeq" id="WP_028020932.1">
    <property type="nucleotide sequence ID" value="NZ_BTSP01000053.1"/>
</dbReference>
<dbReference type="PANTHER" id="PTHR30349:SF64">
    <property type="entry name" value="PROPHAGE INTEGRASE INTD-RELATED"/>
    <property type="match status" value="1"/>
</dbReference>
<organism evidence="6 7">
    <name type="scientific">Enterococcus raffinosus</name>
    <dbReference type="NCBI Taxonomy" id="71452"/>
    <lineage>
        <taxon>Bacteria</taxon>
        <taxon>Bacillati</taxon>
        <taxon>Bacillota</taxon>
        <taxon>Bacilli</taxon>
        <taxon>Lactobacillales</taxon>
        <taxon>Enterococcaceae</taxon>
        <taxon>Enterococcus</taxon>
    </lineage>
</organism>
<dbReference type="GO" id="GO:0015074">
    <property type="term" value="P:DNA integration"/>
    <property type="evidence" value="ECO:0007669"/>
    <property type="project" value="UniProtKB-KW"/>
</dbReference>
<evidence type="ECO:0000259" key="5">
    <source>
        <dbReference type="PROSITE" id="PS51898"/>
    </source>
</evidence>
<dbReference type="GO" id="GO:0003677">
    <property type="term" value="F:DNA binding"/>
    <property type="evidence" value="ECO:0007669"/>
    <property type="project" value="UniProtKB-KW"/>
</dbReference>
<evidence type="ECO:0000256" key="3">
    <source>
        <dbReference type="ARBA" id="ARBA00023125"/>
    </source>
</evidence>
<gene>
    <name evidence="6" type="ORF">P7D78_20455</name>
</gene>
<evidence type="ECO:0000256" key="4">
    <source>
        <dbReference type="ARBA" id="ARBA00023172"/>
    </source>
</evidence>
<sequence length="375" mass="43772">MASIKQQPNGKWRYRVRYKENGKFREVSKSGFRTKRDAQSAANEIESKISDGLSICDSNMLLRDYLEIWLELKKKQVKKSTLLKINRSFRLYVLPRFGLTKIVNIKRLDCVQWINKMCESLNVDSVKSYAAPFSNALEDAVNEYKIINANPMKNIKYPRSKKRQKVIKFFELDELKRLLEVSENLKENYHHSNYQYFVLTTLLSRTGLRLGEALALNWDDIDKNNLSVTKTLYRENGQDFITSPKTESSYRVIALDHKTSDLLKSLKIKKMKVSLSNENYKFNKELIFSDYTGSPLKQSSYRTYFYKICKLANVPILSPHALRHSHAVHLLESGANIKYVSERLGHATINMTANVYLHISKKIERDAITMYEKYF</sequence>
<name>A0AAW8T234_9ENTE</name>
<proteinExistence type="inferred from homology"/>
<evidence type="ECO:0000256" key="2">
    <source>
        <dbReference type="ARBA" id="ARBA00022908"/>
    </source>
</evidence>
<evidence type="ECO:0000313" key="6">
    <source>
        <dbReference type="EMBL" id="MDT2540481.1"/>
    </source>
</evidence>
<keyword evidence="3" id="KW-0238">DNA-binding</keyword>
<dbReference type="EMBL" id="JARPXM010000047">
    <property type="protein sequence ID" value="MDT2540481.1"/>
    <property type="molecule type" value="Genomic_DNA"/>
</dbReference>